<evidence type="ECO:0000313" key="4">
    <source>
        <dbReference type="EMBL" id="SEJ05034.1"/>
    </source>
</evidence>
<dbReference type="OrthoDB" id="5735897at2"/>
<keyword evidence="1 2" id="KW-0732">Signal</keyword>
<dbReference type="Gene3D" id="2.40.160.20">
    <property type="match status" value="1"/>
</dbReference>
<dbReference type="InterPro" id="IPR011250">
    <property type="entry name" value="OMP/PagP_B-barrel"/>
</dbReference>
<dbReference type="Proteomes" id="UP000199420">
    <property type="component" value="Unassembled WGS sequence"/>
</dbReference>
<organism evidence="4 5">
    <name type="scientific">Frateuria terrea</name>
    <dbReference type="NCBI Taxonomy" id="529704"/>
    <lineage>
        <taxon>Bacteria</taxon>
        <taxon>Pseudomonadati</taxon>
        <taxon>Pseudomonadota</taxon>
        <taxon>Gammaproteobacteria</taxon>
        <taxon>Lysobacterales</taxon>
        <taxon>Rhodanobacteraceae</taxon>
        <taxon>Frateuria</taxon>
    </lineage>
</organism>
<evidence type="ECO:0000313" key="5">
    <source>
        <dbReference type="Proteomes" id="UP000199420"/>
    </source>
</evidence>
<keyword evidence="5" id="KW-1185">Reference proteome</keyword>
<dbReference type="InterPro" id="IPR027385">
    <property type="entry name" value="Beta-barrel_OMP"/>
</dbReference>
<gene>
    <name evidence="4" type="ORF">SAMN04487997_2329</name>
</gene>
<evidence type="ECO:0000259" key="3">
    <source>
        <dbReference type="Pfam" id="PF13505"/>
    </source>
</evidence>
<feature type="chain" id="PRO_5011743001" evidence="2">
    <location>
        <begin position="24"/>
        <end position="197"/>
    </location>
</feature>
<proteinExistence type="predicted"/>
<evidence type="ECO:0000256" key="2">
    <source>
        <dbReference type="SAM" id="SignalP"/>
    </source>
</evidence>
<dbReference type="RefSeq" id="WP_091338463.1">
    <property type="nucleotide sequence ID" value="NZ_FNYC01000004.1"/>
</dbReference>
<accession>A0A1H6VPP3</accession>
<dbReference type="Pfam" id="PF13505">
    <property type="entry name" value="OMP_b-brl"/>
    <property type="match status" value="1"/>
</dbReference>
<name>A0A1H6VPP3_9GAMM</name>
<protein>
    <submittedName>
        <fullName evidence="4">OmpA-OmpF porin, OOP family</fullName>
    </submittedName>
</protein>
<dbReference type="SUPFAM" id="SSF56925">
    <property type="entry name" value="OMPA-like"/>
    <property type="match status" value="1"/>
</dbReference>
<sequence length="197" mass="21270">MKNTLLALAFASAGLLAVPAAFAQSAPTHTDGWFVNGNVGRTSINKGPYDSHDTGYAIGGGYRWSVDPFVAIGVEAGYNDLGNIHVKNIFNSNDVVEHGRSQLHGWTAGVNGHFNVGQNWYVSARTGLYSWKGHGLSNDVNPVRKSLDDTSWYAGAGVGYDFSNNTSVGLNYDHYDASKNNVNLDTNMVSVSAEYRF</sequence>
<reference evidence="4 5" key="1">
    <citation type="submission" date="2016-10" db="EMBL/GenBank/DDBJ databases">
        <authorList>
            <person name="de Groot N.N."/>
        </authorList>
    </citation>
    <scope>NUCLEOTIDE SEQUENCE [LARGE SCALE GENOMIC DNA]</scope>
    <source>
        <strain evidence="4 5">DSM 26515</strain>
    </source>
</reference>
<dbReference type="EMBL" id="FNYC01000004">
    <property type="protein sequence ID" value="SEJ05034.1"/>
    <property type="molecule type" value="Genomic_DNA"/>
</dbReference>
<dbReference type="AlphaFoldDB" id="A0A1H6VPP3"/>
<evidence type="ECO:0000256" key="1">
    <source>
        <dbReference type="ARBA" id="ARBA00022729"/>
    </source>
</evidence>
<feature type="domain" description="Outer membrane protein beta-barrel" evidence="3">
    <location>
        <begin position="10"/>
        <end position="197"/>
    </location>
</feature>
<dbReference type="STRING" id="529704.SAMN02927913_2901"/>
<feature type="signal peptide" evidence="2">
    <location>
        <begin position="1"/>
        <end position="23"/>
    </location>
</feature>